<proteinExistence type="predicted"/>
<feature type="non-terminal residue" evidence="1">
    <location>
        <position position="1"/>
    </location>
</feature>
<evidence type="ECO:0000313" key="1">
    <source>
        <dbReference type="EMBL" id="GMH67527.1"/>
    </source>
</evidence>
<evidence type="ECO:0000313" key="2">
    <source>
        <dbReference type="Proteomes" id="UP001165082"/>
    </source>
</evidence>
<dbReference type="Proteomes" id="UP001165082">
    <property type="component" value="Unassembled WGS sequence"/>
</dbReference>
<keyword evidence="2" id="KW-1185">Reference proteome</keyword>
<accession>A0A9W7A874</accession>
<dbReference type="OrthoDB" id="195411at2759"/>
<name>A0A9W7A874_9STRA</name>
<protein>
    <submittedName>
        <fullName evidence="1">Uncharacterized protein</fullName>
    </submittedName>
</protein>
<dbReference type="AlphaFoldDB" id="A0A9W7A874"/>
<gene>
    <name evidence="1" type="ORF">TrRE_jg11551</name>
</gene>
<comment type="caution">
    <text evidence="1">The sequence shown here is derived from an EMBL/GenBank/DDBJ whole genome shotgun (WGS) entry which is preliminary data.</text>
</comment>
<sequence>PLDSYQASYVQDTYNRSNHMGHYYELAFRDLYPAPPNSDCHHTKKFQVDKEVYDETFSFDVIEFGTRMPCEFTCGSSNSKLIPILFPNDFVGINLYSKSAPHTETADMNLEEMLKVIEDIGLGWATEEESWAGLDTGFNIVPHAEDCVYV</sequence>
<organism evidence="1 2">
    <name type="scientific">Triparma retinervis</name>
    <dbReference type="NCBI Taxonomy" id="2557542"/>
    <lineage>
        <taxon>Eukaryota</taxon>
        <taxon>Sar</taxon>
        <taxon>Stramenopiles</taxon>
        <taxon>Ochrophyta</taxon>
        <taxon>Bolidophyceae</taxon>
        <taxon>Parmales</taxon>
        <taxon>Triparmaceae</taxon>
        <taxon>Triparma</taxon>
    </lineage>
</organism>
<dbReference type="EMBL" id="BRXZ01002668">
    <property type="protein sequence ID" value="GMH67527.1"/>
    <property type="molecule type" value="Genomic_DNA"/>
</dbReference>
<reference evidence="1" key="1">
    <citation type="submission" date="2022-07" db="EMBL/GenBank/DDBJ databases">
        <title>Genome analysis of Parmales, a sister group of diatoms, reveals the evolutionary specialization of diatoms from phago-mixotrophs to photoautotrophs.</title>
        <authorList>
            <person name="Ban H."/>
            <person name="Sato S."/>
            <person name="Yoshikawa S."/>
            <person name="Kazumasa Y."/>
            <person name="Nakamura Y."/>
            <person name="Ichinomiya M."/>
            <person name="Saitoh K."/>
            <person name="Sato N."/>
            <person name="Blanc-Mathieu R."/>
            <person name="Endo H."/>
            <person name="Kuwata A."/>
            <person name="Ogata H."/>
        </authorList>
    </citation>
    <scope>NUCLEOTIDE SEQUENCE</scope>
</reference>